<reference evidence="8" key="1">
    <citation type="submission" date="2020-05" db="EMBL/GenBank/DDBJ databases">
        <title>Mycena genomes resolve the evolution of fungal bioluminescence.</title>
        <authorList>
            <person name="Tsai I.J."/>
        </authorList>
    </citation>
    <scope>NUCLEOTIDE SEQUENCE</scope>
    <source>
        <strain evidence="8">110903Hualien_Pintung</strain>
    </source>
</reference>
<evidence type="ECO:0000256" key="1">
    <source>
        <dbReference type="ARBA" id="ARBA00022723"/>
    </source>
</evidence>
<gene>
    <name evidence="8" type="ORF">HMN09_00686200</name>
</gene>
<evidence type="ECO:0000313" key="8">
    <source>
        <dbReference type="EMBL" id="KAF7308376.1"/>
    </source>
</evidence>
<dbReference type="GO" id="GO:0008270">
    <property type="term" value="F:zinc ion binding"/>
    <property type="evidence" value="ECO:0007669"/>
    <property type="project" value="UniProtKB-KW"/>
</dbReference>
<dbReference type="OrthoDB" id="2923306at2759"/>
<keyword evidence="2 4" id="KW-0863">Zinc-finger</keyword>
<comment type="caution">
    <text evidence="8">The sequence shown here is derived from an EMBL/GenBank/DDBJ whole genome shotgun (WGS) entry which is preliminary data.</text>
</comment>
<keyword evidence="6" id="KW-0472">Membrane</keyword>
<evidence type="ECO:0000256" key="2">
    <source>
        <dbReference type="ARBA" id="ARBA00022771"/>
    </source>
</evidence>
<feature type="transmembrane region" description="Helical" evidence="6">
    <location>
        <begin position="436"/>
        <end position="455"/>
    </location>
</feature>
<dbReference type="Proteomes" id="UP000613580">
    <property type="component" value="Unassembled WGS sequence"/>
</dbReference>
<name>A0A8H6SZQ6_MYCCL</name>
<keyword evidence="1" id="KW-0479">Metal-binding</keyword>
<feature type="domain" description="RING-type" evidence="7">
    <location>
        <begin position="9"/>
        <end position="53"/>
    </location>
</feature>
<keyword evidence="3" id="KW-0862">Zinc</keyword>
<organism evidence="8 9">
    <name type="scientific">Mycena chlorophos</name>
    <name type="common">Agaric fungus</name>
    <name type="synonym">Agaricus chlorophos</name>
    <dbReference type="NCBI Taxonomy" id="658473"/>
    <lineage>
        <taxon>Eukaryota</taxon>
        <taxon>Fungi</taxon>
        <taxon>Dikarya</taxon>
        <taxon>Basidiomycota</taxon>
        <taxon>Agaricomycotina</taxon>
        <taxon>Agaricomycetes</taxon>
        <taxon>Agaricomycetidae</taxon>
        <taxon>Agaricales</taxon>
        <taxon>Marasmiineae</taxon>
        <taxon>Mycenaceae</taxon>
        <taxon>Mycena</taxon>
    </lineage>
</organism>
<evidence type="ECO:0000256" key="3">
    <source>
        <dbReference type="ARBA" id="ARBA00022833"/>
    </source>
</evidence>
<sequence>MTTGFLASCQVCWSDLPVEVFRHLQQCGHCFCRPCLNQILSGPRAQRRCPSCRVPIRNEGDAQPIYIEIVSVKPLASVVAEGLGRMDDRAKVVSVQKAGKKLIQVVREAEAEAEAGDVERDVLEELLQAVKDFNVRVVPVFEKARQQEAEILELKKGVEEAKALQDQSDKVLRLQGEVTIIRGDNLQLRKDLKGARDQMDQANKLAAKETEEVKNARAERDQMDLKCQGEIRRLKGLLERNADDRNRERQKMDRVSQQRDELEQQVAALRQEIEKLQENNMHEDLQILETTPSLEFPLPLPTVHRPTTPRKVQFGTVAVRSKWAALRSYLHRTLSTPSPPNSFDELSIDAISLPAKDLPSLVSSDTDEIDEVVVDRSWAEEFEMDKSSVAETQASSRAHATRVWAILVRFYRPRFEDTAQESAYQKEVWSQAKRPSLWYVPASVFFLANCLVSALTIEEPIVLADKVFYYGISPLLSVPMIFMCAYNFPYDHPFVFQTFVLVSSWSWPFYEIFYAYSCGFYRRKHDLFTCGSKDFLSTFYYTSALQVVALFGVSLKRLPATIGAIAFLVLICVTIVTQQHTYVRNVINFIIFESVLLYMHNEKEQSARKLFMLRTQLKQQFEHTFKAQVNERQAADSKRRLTS</sequence>
<dbReference type="InterPro" id="IPR017907">
    <property type="entry name" value="Znf_RING_CS"/>
</dbReference>
<feature type="coiled-coil region" evidence="5">
    <location>
        <begin position="106"/>
        <end position="286"/>
    </location>
</feature>
<evidence type="ECO:0000256" key="4">
    <source>
        <dbReference type="PROSITE-ProRule" id="PRU00175"/>
    </source>
</evidence>
<keyword evidence="5" id="KW-0175">Coiled coil</keyword>
<feature type="transmembrane region" description="Helical" evidence="6">
    <location>
        <begin position="558"/>
        <end position="576"/>
    </location>
</feature>
<accession>A0A8H6SZQ6</accession>
<evidence type="ECO:0000313" key="9">
    <source>
        <dbReference type="Proteomes" id="UP000613580"/>
    </source>
</evidence>
<feature type="transmembrane region" description="Helical" evidence="6">
    <location>
        <begin position="467"/>
        <end position="488"/>
    </location>
</feature>
<evidence type="ECO:0000256" key="6">
    <source>
        <dbReference type="SAM" id="Phobius"/>
    </source>
</evidence>
<dbReference type="PROSITE" id="PS00518">
    <property type="entry name" value="ZF_RING_1"/>
    <property type="match status" value="1"/>
</dbReference>
<dbReference type="EMBL" id="JACAZE010000008">
    <property type="protein sequence ID" value="KAF7308376.1"/>
    <property type="molecule type" value="Genomic_DNA"/>
</dbReference>
<keyword evidence="9" id="KW-1185">Reference proteome</keyword>
<dbReference type="InterPro" id="IPR018957">
    <property type="entry name" value="Znf_C3HC4_RING-type"/>
</dbReference>
<protein>
    <recommendedName>
        <fullName evidence="7">RING-type domain-containing protein</fullName>
    </recommendedName>
</protein>
<dbReference type="InterPro" id="IPR001841">
    <property type="entry name" value="Znf_RING"/>
</dbReference>
<evidence type="ECO:0000256" key="5">
    <source>
        <dbReference type="SAM" id="Coils"/>
    </source>
</evidence>
<dbReference type="AlphaFoldDB" id="A0A8H6SZQ6"/>
<dbReference type="PROSITE" id="PS50089">
    <property type="entry name" value="ZF_RING_2"/>
    <property type="match status" value="1"/>
</dbReference>
<keyword evidence="6" id="KW-1133">Transmembrane helix</keyword>
<proteinExistence type="predicted"/>
<keyword evidence="6" id="KW-0812">Transmembrane</keyword>
<evidence type="ECO:0000259" key="7">
    <source>
        <dbReference type="PROSITE" id="PS50089"/>
    </source>
</evidence>
<dbReference type="Gene3D" id="3.30.40.10">
    <property type="entry name" value="Zinc/RING finger domain, C3HC4 (zinc finger)"/>
    <property type="match status" value="1"/>
</dbReference>
<feature type="transmembrane region" description="Helical" evidence="6">
    <location>
        <begin position="494"/>
        <end position="516"/>
    </location>
</feature>
<dbReference type="Pfam" id="PF00097">
    <property type="entry name" value="zf-C3HC4"/>
    <property type="match status" value="1"/>
</dbReference>
<dbReference type="InterPro" id="IPR013083">
    <property type="entry name" value="Znf_RING/FYVE/PHD"/>
</dbReference>
<dbReference type="SUPFAM" id="SSF57850">
    <property type="entry name" value="RING/U-box"/>
    <property type="match status" value="1"/>
</dbReference>